<gene>
    <name evidence="2" type="ORF">Calab_0043</name>
</gene>
<dbReference type="eggNOG" id="ENOG50334I1">
    <property type="taxonomic scope" value="Bacteria"/>
</dbReference>
<feature type="transmembrane region" description="Helical" evidence="1">
    <location>
        <begin position="115"/>
        <end position="136"/>
    </location>
</feature>
<protein>
    <submittedName>
        <fullName evidence="2">Uncharacterized protein</fullName>
    </submittedName>
</protein>
<feature type="transmembrane region" description="Helical" evidence="1">
    <location>
        <begin position="90"/>
        <end position="109"/>
    </location>
</feature>
<dbReference type="PaxDb" id="880073-Calab_0043"/>
<proteinExistence type="predicted"/>
<evidence type="ECO:0000313" key="3">
    <source>
        <dbReference type="Proteomes" id="UP000004671"/>
    </source>
</evidence>
<reference evidence="2 3" key="1">
    <citation type="submission" date="2011-09" db="EMBL/GenBank/DDBJ databases">
        <title>The permanent draft genome of Caldithrix abyssi DSM 13497.</title>
        <authorList>
            <consortium name="US DOE Joint Genome Institute (JGI-PGF)"/>
            <person name="Lucas S."/>
            <person name="Han J."/>
            <person name="Lapidus A."/>
            <person name="Bruce D."/>
            <person name="Goodwin L."/>
            <person name="Pitluck S."/>
            <person name="Peters L."/>
            <person name="Kyrpides N."/>
            <person name="Mavromatis K."/>
            <person name="Ivanova N."/>
            <person name="Mikhailova N."/>
            <person name="Chertkov O."/>
            <person name="Detter J.C."/>
            <person name="Tapia R."/>
            <person name="Han C."/>
            <person name="Land M."/>
            <person name="Hauser L."/>
            <person name="Markowitz V."/>
            <person name="Cheng J.-F."/>
            <person name="Hugenholtz P."/>
            <person name="Woyke T."/>
            <person name="Wu D."/>
            <person name="Spring S."/>
            <person name="Brambilla E."/>
            <person name="Klenk H.-P."/>
            <person name="Eisen J.A."/>
        </authorList>
    </citation>
    <scope>NUCLEOTIDE SEQUENCE [LARGE SCALE GENOMIC DNA]</scope>
    <source>
        <strain evidence="2 3">DSM 13497</strain>
    </source>
</reference>
<keyword evidence="3" id="KW-1185">Reference proteome</keyword>
<dbReference type="InParanoid" id="H1XX10"/>
<evidence type="ECO:0000256" key="1">
    <source>
        <dbReference type="SAM" id="Phobius"/>
    </source>
</evidence>
<dbReference type="Proteomes" id="UP000004671">
    <property type="component" value="Chromosome"/>
</dbReference>
<name>H1XX10_CALAY</name>
<accession>H1XX10</accession>
<keyword evidence="1" id="KW-0812">Transmembrane</keyword>
<feature type="transmembrane region" description="Helical" evidence="1">
    <location>
        <begin position="45"/>
        <end position="69"/>
    </location>
</feature>
<feature type="transmembrane region" description="Helical" evidence="1">
    <location>
        <begin position="12"/>
        <end position="33"/>
    </location>
</feature>
<keyword evidence="1" id="KW-0472">Membrane</keyword>
<dbReference type="EMBL" id="CM001402">
    <property type="protein sequence ID" value="EHO39697.1"/>
    <property type="molecule type" value="Genomic_DNA"/>
</dbReference>
<dbReference type="RefSeq" id="WP_006926558.1">
    <property type="nucleotide sequence ID" value="NZ_CM001402.1"/>
</dbReference>
<dbReference type="OrthoDB" id="5420863at2"/>
<evidence type="ECO:0000313" key="2">
    <source>
        <dbReference type="EMBL" id="EHO39697.1"/>
    </source>
</evidence>
<sequence length="145" mass="16568">MIEQLKPGLPRKWLLLFSGIIWSGTGIMLNFFALRWMVEFNLSQIIFVITAGILLGSAIARFGFSMVANKNIKRILAYTGHVCAFAFQEWKSYVLIAVMMTIGLFMRTTELIPKFLLAPLYMGIGFALFLASFLYYQSFFREPAK</sequence>
<dbReference type="HOGENOM" id="CLU_128087_1_0_0"/>
<organism evidence="2 3">
    <name type="scientific">Caldithrix abyssi DSM 13497</name>
    <dbReference type="NCBI Taxonomy" id="880073"/>
    <lineage>
        <taxon>Bacteria</taxon>
        <taxon>Pseudomonadati</taxon>
        <taxon>Calditrichota</taxon>
        <taxon>Calditrichia</taxon>
        <taxon>Calditrichales</taxon>
        <taxon>Calditrichaceae</taxon>
        <taxon>Caldithrix</taxon>
    </lineage>
</organism>
<keyword evidence="1" id="KW-1133">Transmembrane helix</keyword>
<dbReference type="AlphaFoldDB" id="H1XX10"/>